<accession>A0A1A8WJR5</accession>
<dbReference type="EMBL" id="FLQU01001481">
    <property type="protein sequence ID" value="SBS93194.1"/>
    <property type="molecule type" value="Genomic_DNA"/>
</dbReference>
<organism evidence="1 2">
    <name type="scientific">Plasmodium ovale curtisi</name>
    <dbReference type="NCBI Taxonomy" id="864141"/>
    <lineage>
        <taxon>Eukaryota</taxon>
        <taxon>Sar</taxon>
        <taxon>Alveolata</taxon>
        <taxon>Apicomplexa</taxon>
        <taxon>Aconoidasida</taxon>
        <taxon>Haemosporida</taxon>
        <taxon>Plasmodiidae</taxon>
        <taxon>Plasmodium</taxon>
        <taxon>Plasmodium (Plasmodium)</taxon>
    </lineage>
</organism>
<evidence type="ECO:0000313" key="2">
    <source>
        <dbReference type="Proteomes" id="UP000078560"/>
    </source>
</evidence>
<evidence type="ECO:0000313" key="1">
    <source>
        <dbReference type="EMBL" id="SBS93194.1"/>
    </source>
</evidence>
<sequence length="350" mass="41691">MIHMKIFDINSCNLLEVNYKGENNPSGTFCENVKKNFVDKYEECGNKGSGICYLIINDKFKKNHLENKKKLFEFLEYYNIVRDKINNSEESKRKPYCDYINYYFYFYKEMLKKYNVSCYIKEINSFKKKFWGRTRQLTFLNNKCPNRRLNLVFTNQYKNAETLEKDKNYKNNKGSSSCETTEKTNLFAINDGDENILRNLDEYKTYKSLNENNFYDFHEYCKKMKTFDCDCPGVNDLCNITMSNLINLSSRSNAENRDKRYEKDLHDYFNNIATIKEKFSPTNDESRKHCKYLNKIIRLTEELIEPVYIDGHVQWLSKKSMENPKFLNWGNTHSTSTSVGTNSNIAYDHF</sequence>
<name>A0A1A8WJR5_PLAOA</name>
<protein>
    <submittedName>
        <fullName evidence="1">PIR Superfamily Protein</fullName>
    </submittedName>
</protein>
<dbReference type="AlphaFoldDB" id="A0A1A8WJR5"/>
<reference evidence="2" key="1">
    <citation type="submission" date="2016-05" db="EMBL/GenBank/DDBJ databases">
        <authorList>
            <person name="Naeem Raeece"/>
        </authorList>
    </citation>
    <scope>NUCLEOTIDE SEQUENCE [LARGE SCALE GENOMIC DNA]</scope>
</reference>
<gene>
    <name evidence="1" type="ORF">POVCU2_0079570</name>
</gene>
<proteinExistence type="predicted"/>
<dbReference type="Proteomes" id="UP000078560">
    <property type="component" value="Unassembled WGS sequence"/>
</dbReference>